<feature type="transmembrane region" description="Helical" evidence="1">
    <location>
        <begin position="12"/>
        <end position="30"/>
    </location>
</feature>
<sequence>MKTLLKLEEVAQFLLSIVVFSQLPFAWWWFPALILVPDLGMLGYLINPKMGAYAYNLVHHKAVAIALAATGFLLANPVLLLTGVILFGHSAMDRMMGYGLKYEDSFSHTSLGLIGKMAKPAATKPSAGDTRRESNLSIF</sequence>
<protein>
    <submittedName>
        <fullName evidence="2">DUF4260 family protein</fullName>
    </submittedName>
</protein>
<gene>
    <name evidence="2" type="ORF">EHT25_01855</name>
</gene>
<dbReference type="RefSeq" id="WP_124869791.1">
    <property type="nucleotide sequence ID" value="NZ_RQJO01000007.1"/>
</dbReference>
<keyword evidence="3" id="KW-1185">Reference proteome</keyword>
<reference evidence="2 3" key="1">
    <citation type="submission" date="2018-11" db="EMBL/GenBank/DDBJ databases">
        <authorList>
            <person name="Zhou Z."/>
            <person name="Wang G."/>
        </authorList>
    </citation>
    <scope>NUCLEOTIDE SEQUENCE [LARGE SCALE GENOMIC DNA]</scope>
    <source>
        <strain evidence="2 3">KCTC52004</strain>
    </source>
</reference>
<proteinExistence type="predicted"/>
<keyword evidence="1" id="KW-0812">Transmembrane</keyword>
<keyword evidence="1" id="KW-1133">Transmembrane helix</keyword>
<keyword evidence="1" id="KW-0472">Membrane</keyword>
<dbReference type="AlphaFoldDB" id="A0A3P1C000"/>
<evidence type="ECO:0000313" key="3">
    <source>
        <dbReference type="Proteomes" id="UP000271925"/>
    </source>
</evidence>
<feature type="transmembrane region" description="Helical" evidence="1">
    <location>
        <begin position="62"/>
        <end position="87"/>
    </location>
</feature>
<comment type="caution">
    <text evidence="2">The sequence shown here is derived from an EMBL/GenBank/DDBJ whole genome shotgun (WGS) entry which is preliminary data.</text>
</comment>
<dbReference type="OrthoDB" id="9813911at2"/>
<name>A0A3P1C000_9BACT</name>
<accession>A0A3P1C000</accession>
<organism evidence="2 3">
    <name type="scientific">Larkinella rosea</name>
    <dbReference type="NCBI Taxonomy" id="2025312"/>
    <lineage>
        <taxon>Bacteria</taxon>
        <taxon>Pseudomonadati</taxon>
        <taxon>Bacteroidota</taxon>
        <taxon>Cytophagia</taxon>
        <taxon>Cytophagales</taxon>
        <taxon>Spirosomataceae</taxon>
        <taxon>Larkinella</taxon>
    </lineage>
</organism>
<evidence type="ECO:0000313" key="2">
    <source>
        <dbReference type="EMBL" id="RRB06568.1"/>
    </source>
</evidence>
<dbReference type="Proteomes" id="UP000271925">
    <property type="component" value="Unassembled WGS sequence"/>
</dbReference>
<dbReference type="Pfam" id="PF14079">
    <property type="entry name" value="DUF4260"/>
    <property type="match status" value="1"/>
</dbReference>
<dbReference type="InterPro" id="IPR025356">
    <property type="entry name" value="DUF4260"/>
</dbReference>
<dbReference type="EMBL" id="RQJO01000007">
    <property type="protein sequence ID" value="RRB06568.1"/>
    <property type="molecule type" value="Genomic_DNA"/>
</dbReference>
<evidence type="ECO:0000256" key="1">
    <source>
        <dbReference type="SAM" id="Phobius"/>
    </source>
</evidence>